<proteinExistence type="predicted"/>
<evidence type="ECO:0000313" key="2">
    <source>
        <dbReference type="Proteomes" id="UP001055102"/>
    </source>
</evidence>
<dbReference type="RefSeq" id="WP_238273961.1">
    <property type="nucleotide sequence ID" value="NZ_BPQR01000010.1"/>
</dbReference>
<dbReference type="EMBL" id="BPQR01000010">
    <property type="protein sequence ID" value="GJE05270.1"/>
    <property type="molecule type" value="Genomic_DNA"/>
</dbReference>
<accession>A0ABQ4STS4</accession>
<reference evidence="1" key="1">
    <citation type="journal article" date="2021" name="Front. Microbiol.">
        <title>Comprehensive Comparative Genomics and Phenotyping of Methylobacterium Species.</title>
        <authorList>
            <person name="Alessa O."/>
            <person name="Ogura Y."/>
            <person name="Fujitani Y."/>
            <person name="Takami H."/>
            <person name="Hayashi T."/>
            <person name="Sahin N."/>
            <person name="Tani A."/>
        </authorList>
    </citation>
    <scope>NUCLEOTIDE SEQUENCE</scope>
    <source>
        <strain evidence="1">LMG 23639</strain>
    </source>
</reference>
<organism evidence="1 2">
    <name type="scientific">Methylobacterium jeotgali</name>
    <dbReference type="NCBI Taxonomy" id="381630"/>
    <lineage>
        <taxon>Bacteria</taxon>
        <taxon>Pseudomonadati</taxon>
        <taxon>Pseudomonadota</taxon>
        <taxon>Alphaproteobacteria</taxon>
        <taxon>Hyphomicrobiales</taxon>
        <taxon>Methylobacteriaceae</taxon>
        <taxon>Methylobacterium</taxon>
    </lineage>
</organism>
<name>A0ABQ4STS4_9HYPH</name>
<gene>
    <name evidence="1" type="ORF">AOPFMNJM_0568</name>
</gene>
<protein>
    <submittedName>
        <fullName evidence="1">Uncharacterized protein</fullName>
    </submittedName>
</protein>
<comment type="caution">
    <text evidence="1">The sequence shown here is derived from an EMBL/GenBank/DDBJ whole genome shotgun (WGS) entry which is preliminary data.</text>
</comment>
<evidence type="ECO:0000313" key="1">
    <source>
        <dbReference type="EMBL" id="GJE05270.1"/>
    </source>
</evidence>
<dbReference type="Proteomes" id="UP001055102">
    <property type="component" value="Unassembled WGS sequence"/>
</dbReference>
<keyword evidence="2" id="KW-1185">Reference proteome</keyword>
<reference evidence="1" key="2">
    <citation type="submission" date="2021-08" db="EMBL/GenBank/DDBJ databases">
        <authorList>
            <person name="Tani A."/>
            <person name="Ola A."/>
            <person name="Ogura Y."/>
            <person name="Katsura K."/>
            <person name="Hayashi T."/>
        </authorList>
    </citation>
    <scope>NUCLEOTIDE SEQUENCE</scope>
    <source>
        <strain evidence="1">LMG 23639</strain>
    </source>
</reference>
<sequence length="288" mass="32313">MQVFAKRDHGFDPAGWPLVAFGKEGNRDALLRASKPGDRVVFVGTQGEPTAPEERGRLLGMAEFARIAVNTRDIVDPGLMQARDLNEDGTHVWGWALPMVRAWRFTEPRLKLIDVLREQLSYEATVRAVLLDDADAGMVMALPKDEVPVAVNARVRGLTEAVDAITGTGPTTGLTPTSWEGSVSHDATREAWTYAMRFGRRNIWKVGHAQDVEERLRQINLHVPHEELGEQWRLHAQQRWPTSLQAFEMEQRVFGAMKSFRTQGERLRCTENQLLQAWTGSLTSTSGC</sequence>